<evidence type="ECO:0000256" key="7">
    <source>
        <dbReference type="ARBA" id="ARBA00031737"/>
    </source>
</evidence>
<organism evidence="9 10">
    <name type="scientific">Micromonospora pisi</name>
    <dbReference type="NCBI Taxonomy" id="589240"/>
    <lineage>
        <taxon>Bacteria</taxon>
        <taxon>Bacillati</taxon>
        <taxon>Actinomycetota</taxon>
        <taxon>Actinomycetes</taxon>
        <taxon>Micromonosporales</taxon>
        <taxon>Micromonosporaceae</taxon>
        <taxon>Micromonospora</taxon>
    </lineage>
</organism>
<evidence type="ECO:0000256" key="8">
    <source>
        <dbReference type="SAM" id="MobiDB-lite"/>
    </source>
</evidence>
<evidence type="ECO:0000256" key="2">
    <source>
        <dbReference type="ARBA" id="ARBA00018787"/>
    </source>
</evidence>
<evidence type="ECO:0000256" key="1">
    <source>
        <dbReference type="ARBA" id="ARBA00004496"/>
    </source>
</evidence>
<dbReference type="Pfam" id="PF05103">
    <property type="entry name" value="DivIVA"/>
    <property type="match status" value="1"/>
</dbReference>
<dbReference type="AlphaFoldDB" id="A0A495JLX2"/>
<dbReference type="GO" id="GO:0005737">
    <property type="term" value="C:cytoplasm"/>
    <property type="evidence" value="ECO:0007669"/>
    <property type="project" value="UniProtKB-SubCell"/>
</dbReference>
<evidence type="ECO:0000256" key="6">
    <source>
        <dbReference type="ARBA" id="ARBA00023306"/>
    </source>
</evidence>
<evidence type="ECO:0000313" key="9">
    <source>
        <dbReference type="EMBL" id="RKR89334.1"/>
    </source>
</evidence>
<dbReference type="GO" id="GO:0051301">
    <property type="term" value="P:cell division"/>
    <property type="evidence" value="ECO:0007669"/>
    <property type="project" value="UniProtKB-KW"/>
</dbReference>
<comment type="caution">
    <text evidence="9">The sequence shown here is derived from an EMBL/GenBank/DDBJ whole genome shotgun (WGS) entry which is preliminary data.</text>
</comment>
<dbReference type="Gene3D" id="6.10.250.660">
    <property type="match status" value="1"/>
</dbReference>
<evidence type="ECO:0000256" key="5">
    <source>
        <dbReference type="ARBA" id="ARBA00023054"/>
    </source>
</evidence>
<protein>
    <recommendedName>
        <fullName evidence="2">Cell wall synthesis protein Wag31</fullName>
    </recommendedName>
    <alternativeName>
        <fullName evidence="7">Antigen 84</fullName>
    </alternativeName>
</protein>
<accession>A0A495JLX2</accession>
<sequence length="104" mass="12224">MRRLLRRILTRSEKPQPRHSTGGEYRSASYLPMRPWQVRGRQFTIRRRGLDPDEVATFLDRVADDLASVHAELARSRDETARIKSALRHWQSSQAPSMRELARR</sequence>
<evidence type="ECO:0000256" key="3">
    <source>
        <dbReference type="ARBA" id="ARBA00022490"/>
    </source>
</evidence>
<gene>
    <name evidence="9" type="ORF">BDK92_3678</name>
</gene>
<dbReference type="InterPro" id="IPR007793">
    <property type="entry name" value="DivIVA_fam"/>
</dbReference>
<dbReference type="NCBIfam" id="TIGR03544">
    <property type="entry name" value="DivI1A_domain"/>
    <property type="match status" value="1"/>
</dbReference>
<name>A0A495JLX2_9ACTN</name>
<proteinExistence type="predicted"/>
<keyword evidence="3" id="KW-0963">Cytoplasm</keyword>
<feature type="region of interest" description="Disordered" evidence="8">
    <location>
        <begin position="1"/>
        <end position="28"/>
    </location>
</feature>
<evidence type="ECO:0000256" key="4">
    <source>
        <dbReference type="ARBA" id="ARBA00022618"/>
    </source>
</evidence>
<keyword evidence="5" id="KW-0175">Coiled coil</keyword>
<dbReference type="Proteomes" id="UP000277671">
    <property type="component" value="Unassembled WGS sequence"/>
</dbReference>
<comment type="subcellular location">
    <subcellularLocation>
        <location evidence="1">Cytoplasm</location>
    </subcellularLocation>
</comment>
<dbReference type="InterPro" id="IPR019933">
    <property type="entry name" value="DivIVA_domain"/>
</dbReference>
<keyword evidence="4" id="KW-0132">Cell division</keyword>
<keyword evidence="6" id="KW-0131">Cell cycle</keyword>
<dbReference type="EMBL" id="RBKT01000001">
    <property type="protein sequence ID" value="RKR89334.1"/>
    <property type="molecule type" value="Genomic_DNA"/>
</dbReference>
<evidence type="ECO:0000313" key="10">
    <source>
        <dbReference type="Proteomes" id="UP000277671"/>
    </source>
</evidence>
<keyword evidence="10" id="KW-1185">Reference proteome</keyword>
<reference evidence="9 10" key="1">
    <citation type="submission" date="2018-10" db="EMBL/GenBank/DDBJ databases">
        <title>Sequencing the genomes of 1000 actinobacteria strains.</title>
        <authorList>
            <person name="Klenk H.-P."/>
        </authorList>
    </citation>
    <scope>NUCLEOTIDE SEQUENCE [LARGE SCALE GENOMIC DNA]</scope>
    <source>
        <strain evidence="9 10">DSM 45175</strain>
    </source>
</reference>